<name>A0A834GYG2_RHOSS</name>
<keyword evidence="1" id="KW-0732">Signal</keyword>
<feature type="chain" id="PRO_5032476917" evidence="1">
    <location>
        <begin position="23"/>
        <end position="133"/>
    </location>
</feature>
<evidence type="ECO:0000313" key="2">
    <source>
        <dbReference type="EMBL" id="KAF7138467.1"/>
    </source>
</evidence>
<sequence length="133" mass="15526">MWVSKFFTFSILLVYNIDPVADFFDLPCLRLVVVDALLFPPRLWAASTQMYAHSQNDVRIYELYLEISHASQEVLRLLVAEFFGYLQSCWEELARYEPMSDFPAEAASIVVKRLTSQHTYQFLMGLEPEFESL</sequence>
<reference evidence="2" key="1">
    <citation type="submission" date="2019-11" db="EMBL/GenBank/DDBJ databases">
        <authorList>
            <person name="Liu Y."/>
            <person name="Hou J."/>
            <person name="Li T.-Q."/>
            <person name="Guan C.-H."/>
            <person name="Wu X."/>
            <person name="Wu H.-Z."/>
            <person name="Ling F."/>
            <person name="Zhang R."/>
            <person name="Shi X.-G."/>
            <person name="Ren J.-P."/>
            <person name="Chen E.-F."/>
            <person name="Sun J.-M."/>
        </authorList>
    </citation>
    <scope>NUCLEOTIDE SEQUENCE</scope>
    <source>
        <strain evidence="2">Adult_tree_wgs_1</strain>
        <tissue evidence="2">Leaves</tissue>
    </source>
</reference>
<comment type="caution">
    <text evidence="2">The sequence shown here is derived from an EMBL/GenBank/DDBJ whole genome shotgun (WGS) entry which is preliminary data.</text>
</comment>
<accession>A0A834GYG2</accession>
<gene>
    <name evidence="2" type="ORF">RHSIM_Rhsim07G0255800</name>
</gene>
<protein>
    <submittedName>
        <fullName evidence="2">Uncharacterized protein</fullName>
    </submittedName>
</protein>
<feature type="signal peptide" evidence="1">
    <location>
        <begin position="1"/>
        <end position="22"/>
    </location>
</feature>
<evidence type="ECO:0000256" key="1">
    <source>
        <dbReference type="SAM" id="SignalP"/>
    </source>
</evidence>
<evidence type="ECO:0000313" key="3">
    <source>
        <dbReference type="Proteomes" id="UP000626092"/>
    </source>
</evidence>
<dbReference type="Proteomes" id="UP000626092">
    <property type="component" value="Unassembled WGS sequence"/>
</dbReference>
<dbReference type="AlphaFoldDB" id="A0A834GYG2"/>
<dbReference type="EMBL" id="WJXA01000007">
    <property type="protein sequence ID" value="KAF7138467.1"/>
    <property type="molecule type" value="Genomic_DNA"/>
</dbReference>
<dbReference type="OrthoDB" id="1750575at2759"/>
<keyword evidence="3" id="KW-1185">Reference proteome</keyword>
<organism evidence="2 3">
    <name type="scientific">Rhododendron simsii</name>
    <name type="common">Sims's rhododendron</name>
    <dbReference type="NCBI Taxonomy" id="118357"/>
    <lineage>
        <taxon>Eukaryota</taxon>
        <taxon>Viridiplantae</taxon>
        <taxon>Streptophyta</taxon>
        <taxon>Embryophyta</taxon>
        <taxon>Tracheophyta</taxon>
        <taxon>Spermatophyta</taxon>
        <taxon>Magnoliopsida</taxon>
        <taxon>eudicotyledons</taxon>
        <taxon>Gunneridae</taxon>
        <taxon>Pentapetalae</taxon>
        <taxon>asterids</taxon>
        <taxon>Ericales</taxon>
        <taxon>Ericaceae</taxon>
        <taxon>Ericoideae</taxon>
        <taxon>Rhodoreae</taxon>
        <taxon>Rhododendron</taxon>
    </lineage>
</organism>
<proteinExistence type="predicted"/>